<dbReference type="GO" id="GO:0003677">
    <property type="term" value="F:DNA binding"/>
    <property type="evidence" value="ECO:0007669"/>
    <property type="project" value="UniProtKB-KW"/>
</dbReference>
<dbReference type="InterPro" id="IPR000119">
    <property type="entry name" value="Hist_DNA-bd"/>
</dbReference>
<evidence type="ECO:0000313" key="5">
    <source>
        <dbReference type="EMBL" id="MBB4621195.1"/>
    </source>
</evidence>
<evidence type="ECO:0000313" key="6">
    <source>
        <dbReference type="Proteomes" id="UP000533637"/>
    </source>
</evidence>
<dbReference type="Pfam" id="PF00216">
    <property type="entry name" value="Bac_DNA_binding"/>
    <property type="match status" value="1"/>
</dbReference>
<keyword evidence="3 5" id="KW-0238">DNA-binding</keyword>
<keyword evidence="2" id="KW-0226">DNA condensation</keyword>
<comment type="caution">
    <text evidence="5">The sequence shown here is derived from an EMBL/GenBank/DDBJ whole genome shotgun (WGS) entry which is preliminary data.</text>
</comment>
<dbReference type="InterPro" id="IPR020816">
    <property type="entry name" value="Histone-like_DNA-bd_CS"/>
</dbReference>
<dbReference type="Proteomes" id="UP000533637">
    <property type="component" value="Unassembled WGS sequence"/>
</dbReference>
<dbReference type="RefSeq" id="WP_183669390.1">
    <property type="nucleotide sequence ID" value="NZ_BMPB01000003.1"/>
</dbReference>
<dbReference type="PANTHER" id="PTHR33175:SF3">
    <property type="entry name" value="DNA-BINDING PROTEIN HU-BETA"/>
    <property type="match status" value="1"/>
</dbReference>
<evidence type="ECO:0000256" key="4">
    <source>
        <dbReference type="RuleBase" id="RU003939"/>
    </source>
</evidence>
<dbReference type="InterPro" id="IPR010992">
    <property type="entry name" value="IHF-like_DNA-bd_dom_sf"/>
</dbReference>
<keyword evidence="6" id="KW-1185">Reference proteome</keyword>
<dbReference type="PANTHER" id="PTHR33175">
    <property type="entry name" value="DNA-BINDING PROTEIN HU"/>
    <property type="match status" value="1"/>
</dbReference>
<dbReference type="Gene3D" id="4.10.520.10">
    <property type="entry name" value="IHF-like DNA-binding proteins"/>
    <property type="match status" value="1"/>
</dbReference>
<reference evidence="5 6" key="1">
    <citation type="submission" date="2020-08" db="EMBL/GenBank/DDBJ databases">
        <title>Genomic Encyclopedia of Type Strains, Phase IV (KMG-IV): sequencing the most valuable type-strain genomes for metagenomic binning, comparative biology and taxonomic classification.</title>
        <authorList>
            <person name="Goeker M."/>
        </authorList>
    </citation>
    <scope>NUCLEOTIDE SEQUENCE [LARGE SCALE GENOMIC DNA]</scope>
    <source>
        <strain evidence="5 6">DSM 102983</strain>
    </source>
</reference>
<evidence type="ECO:0000256" key="3">
    <source>
        <dbReference type="ARBA" id="ARBA00023125"/>
    </source>
</evidence>
<sequence>MNKADLVNELAEKMQITQCQSRQFLNIFQEVLTEVIKQDASVMLQGFGTFTPWKQKEREGRNPRTGKNCMIPARTSVKFKPGKFLLEELNPGK</sequence>
<evidence type="ECO:0000256" key="1">
    <source>
        <dbReference type="ARBA" id="ARBA00010529"/>
    </source>
</evidence>
<dbReference type="EMBL" id="JACHOC010000002">
    <property type="protein sequence ID" value="MBB4621195.1"/>
    <property type="molecule type" value="Genomic_DNA"/>
</dbReference>
<dbReference type="PROSITE" id="PS00045">
    <property type="entry name" value="HISTONE_LIKE"/>
    <property type="match status" value="1"/>
</dbReference>
<dbReference type="SMART" id="SM00411">
    <property type="entry name" value="BHL"/>
    <property type="match status" value="1"/>
</dbReference>
<dbReference type="SUPFAM" id="SSF47729">
    <property type="entry name" value="IHF-like DNA-binding proteins"/>
    <property type="match status" value="1"/>
</dbReference>
<protein>
    <submittedName>
        <fullName evidence="5">DNA-binding protein HU-beta</fullName>
    </submittedName>
</protein>
<accession>A0ABR6KI55</accession>
<evidence type="ECO:0000256" key="2">
    <source>
        <dbReference type="ARBA" id="ARBA00023067"/>
    </source>
</evidence>
<name>A0ABR6KI55_9BACT</name>
<comment type="similarity">
    <text evidence="1 4">Belongs to the bacterial histone-like protein family.</text>
</comment>
<dbReference type="PRINTS" id="PR01727">
    <property type="entry name" value="DNABINDINGHU"/>
</dbReference>
<organism evidence="5 6">
    <name type="scientific">Parabacteroides faecis</name>
    <dbReference type="NCBI Taxonomy" id="1217282"/>
    <lineage>
        <taxon>Bacteria</taxon>
        <taxon>Pseudomonadati</taxon>
        <taxon>Bacteroidota</taxon>
        <taxon>Bacteroidia</taxon>
        <taxon>Bacteroidales</taxon>
        <taxon>Tannerellaceae</taxon>
        <taxon>Parabacteroides</taxon>
    </lineage>
</organism>
<gene>
    <name evidence="5" type="ORF">GGQ57_001089</name>
</gene>
<proteinExistence type="inferred from homology"/>
<dbReference type="CDD" id="cd13832">
    <property type="entry name" value="IHF"/>
    <property type="match status" value="1"/>
</dbReference>